<keyword evidence="3" id="KW-1185">Reference proteome</keyword>
<evidence type="ECO:0000313" key="2">
    <source>
        <dbReference type="EMBL" id="CAA0124784.1"/>
    </source>
</evidence>
<dbReference type="InterPro" id="IPR038378">
    <property type="entry name" value="MHB_sf"/>
</dbReference>
<dbReference type="GO" id="GO:0020037">
    <property type="term" value="F:heme binding"/>
    <property type="evidence" value="ECO:0007669"/>
    <property type="project" value="InterPro"/>
</dbReference>
<dbReference type="Gene3D" id="1.20.20.20">
    <property type="entry name" value="Haemophore, haem-binding domain"/>
    <property type="match status" value="1"/>
</dbReference>
<protein>
    <submittedName>
        <fullName evidence="2">Heme-binding protein</fullName>
    </submittedName>
</protein>
<evidence type="ECO:0000313" key="3">
    <source>
        <dbReference type="Proteomes" id="UP000430146"/>
    </source>
</evidence>
<accession>A0A5S9QYY7</accession>
<sequence length="127" mass="12979">MLFSATTVRRAVAGALGGGALAGAVAFGLLGAAPMASAQPLPPNCTAADFSGTAAGVSAASSAYLFTHPEVNAFFTDLHGDPREDIHGEVEAYLAANPQVHAELTEIRRPLVDLKNRCGVVVSPDAY</sequence>
<dbReference type="Pfam" id="PF16525">
    <property type="entry name" value="MHB"/>
    <property type="match status" value="1"/>
</dbReference>
<reference evidence="2 3" key="1">
    <citation type="submission" date="2019-11" db="EMBL/GenBank/DDBJ databases">
        <authorList>
            <person name="Holert J."/>
        </authorList>
    </citation>
    <scope>NUCLEOTIDE SEQUENCE [LARGE SCALE GENOMIC DNA]</scope>
    <source>
        <strain evidence="2">BC8_1</strain>
    </source>
</reference>
<dbReference type="AlphaFoldDB" id="A0A5S9QYY7"/>
<gene>
    <name evidence="2" type="ORF">AELLOGFF_01131</name>
</gene>
<organism evidence="2 3">
    <name type="scientific">Mycolicibacterium vanbaalenii</name>
    <name type="common">Mycobacterium vanbaalenii</name>
    <dbReference type="NCBI Taxonomy" id="110539"/>
    <lineage>
        <taxon>Bacteria</taxon>
        <taxon>Bacillati</taxon>
        <taxon>Actinomycetota</taxon>
        <taxon>Actinomycetes</taxon>
        <taxon>Mycobacteriales</taxon>
        <taxon>Mycobacteriaceae</taxon>
        <taxon>Mycolicibacterium</taxon>
    </lineage>
</organism>
<dbReference type="OrthoDB" id="7448035at2"/>
<dbReference type="Proteomes" id="UP000430146">
    <property type="component" value="Unassembled WGS sequence"/>
</dbReference>
<evidence type="ECO:0000259" key="1">
    <source>
        <dbReference type="Pfam" id="PF16525"/>
    </source>
</evidence>
<dbReference type="EMBL" id="CACSIP010000023">
    <property type="protein sequence ID" value="CAA0124784.1"/>
    <property type="molecule type" value="Genomic_DNA"/>
</dbReference>
<proteinExistence type="predicted"/>
<name>A0A5S9QYY7_MYCVN</name>
<dbReference type="RefSeq" id="WP_159232129.1">
    <property type="nucleotide sequence ID" value="NZ_CACSIP010000023.1"/>
</dbReference>
<feature type="domain" description="Haemophore haem-binding" evidence="1">
    <location>
        <begin position="43"/>
        <end position="119"/>
    </location>
</feature>
<dbReference type="InterPro" id="IPR032407">
    <property type="entry name" value="MHB"/>
</dbReference>
<dbReference type="NCBIfam" id="TIGR04529">
    <property type="entry name" value="MTB_hemophore"/>
    <property type="match status" value="1"/>
</dbReference>